<dbReference type="InterPro" id="IPR000315">
    <property type="entry name" value="Znf_B-box"/>
</dbReference>
<protein>
    <submittedName>
        <fullName evidence="12">Zinc finger protein CONSTANS-LIKE 2-like</fullName>
    </submittedName>
</protein>
<evidence type="ECO:0000256" key="4">
    <source>
        <dbReference type="ARBA" id="ARBA00022771"/>
    </source>
</evidence>
<evidence type="ECO:0000256" key="1">
    <source>
        <dbReference type="ARBA" id="ARBA00004123"/>
    </source>
</evidence>
<dbReference type="GO" id="GO:2000028">
    <property type="term" value="P:regulation of photoperiodism, flowering"/>
    <property type="evidence" value="ECO:0007669"/>
    <property type="project" value="TreeGrafter"/>
</dbReference>
<feature type="domain" description="B box-type" evidence="9">
    <location>
        <begin position="61"/>
        <end position="108"/>
    </location>
</feature>
<comment type="subcellular location">
    <subcellularLocation>
        <location evidence="1 8">Nucleus</location>
    </subcellularLocation>
</comment>
<dbReference type="GO" id="GO:0005634">
    <property type="term" value="C:nucleus"/>
    <property type="evidence" value="ECO:0007669"/>
    <property type="project" value="UniProtKB-SubCell"/>
</dbReference>
<dbReference type="CDD" id="cd19821">
    <property type="entry name" value="Bbox1_BBX-like"/>
    <property type="match status" value="2"/>
</dbReference>
<dbReference type="SMART" id="SM00336">
    <property type="entry name" value="BBOX"/>
    <property type="match status" value="2"/>
</dbReference>
<organism evidence="11 12">
    <name type="scientific">Durio zibethinus</name>
    <name type="common">Durian</name>
    <dbReference type="NCBI Taxonomy" id="66656"/>
    <lineage>
        <taxon>Eukaryota</taxon>
        <taxon>Viridiplantae</taxon>
        <taxon>Streptophyta</taxon>
        <taxon>Embryophyta</taxon>
        <taxon>Tracheophyta</taxon>
        <taxon>Spermatophyta</taxon>
        <taxon>Magnoliopsida</taxon>
        <taxon>eudicotyledons</taxon>
        <taxon>Gunneridae</taxon>
        <taxon>Pentapetalae</taxon>
        <taxon>rosids</taxon>
        <taxon>malvids</taxon>
        <taxon>Malvales</taxon>
        <taxon>Malvaceae</taxon>
        <taxon>Helicteroideae</taxon>
        <taxon>Durio</taxon>
    </lineage>
</organism>
<comment type="similarity">
    <text evidence="2">Belongs to the CONSTANS family.</text>
</comment>
<reference evidence="12" key="1">
    <citation type="submission" date="2025-08" db="UniProtKB">
        <authorList>
            <consortium name="RefSeq"/>
        </authorList>
    </citation>
    <scope>IDENTIFICATION</scope>
    <source>
        <tissue evidence="12">Fruit stalk</tissue>
    </source>
</reference>
<dbReference type="KEGG" id="dzi:111305715"/>
<keyword evidence="11" id="KW-1185">Reference proteome</keyword>
<keyword evidence="5" id="KW-0862">Zinc</keyword>
<keyword evidence="3" id="KW-0479">Metal-binding</keyword>
<dbReference type="InterPro" id="IPR045281">
    <property type="entry name" value="CONSTANS-like"/>
</dbReference>
<dbReference type="RefSeq" id="XP_022759198.1">
    <property type="nucleotide sequence ID" value="XM_022903463.1"/>
</dbReference>
<evidence type="ECO:0000256" key="5">
    <source>
        <dbReference type="ARBA" id="ARBA00022833"/>
    </source>
</evidence>
<proteinExistence type="inferred from homology"/>
<dbReference type="AlphaFoldDB" id="A0A6P6A2G8"/>
<dbReference type="GO" id="GO:0009909">
    <property type="term" value="P:regulation of flower development"/>
    <property type="evidence" value="ECO:0007669"/>
    <property type="project" value="InterPro"/>
</dbReference>
<dbReference type="Pfam" id="PF00643">
    <property type="entry name" value="zf-B_box"/>
    <property type="match status" value="1"/>
</dbReference>
<dbReference type="GeneID" id="111305715"/>
<feature type="domain" description="B box-type" evidence="9">
    <location>
        <begin position="18"/>
        <end position="65"/>
    </location>
</feature>
<evidence type="ECO:0000313" key="12">
    <source>
        <dbReference type="RefSeq" id="XP_022759198.1"/>
    </source>
</evidence>
<dbReference type="OrthoDB" id="153872at2759"/>
<dbReference type="InterPro" id="IPR049808">
    <property type="entry name" value="CONSTANS-like_Bbox1"/>
</dbReference>
<evidence type="ECO:0000259" key="9">
    <source>
        <dbReference type="PROSITE" id="PS50119"/>
    </source>
</evidence>
<sequence>MLKEETSDTGGGGGGGNNWARVCDTCRSAACTVYCRADSAYLCTGCDARVHAANRVASRHERVWVCEACERAPAAFLCKADAASLCATCDAEIHSANPLARRHQRVTVLPISGCLYGPSATDQGGRKVASAAETEDGFMATVGDETIAEEEDEAASWLLLNTGKNSSNQNNGFLFSGEVDEYLDLVEYNSSVENQFNDQYNQQQQPYGILHKSCGGDSVVPVQSGEGKDHLQQQQQQQHQRFQYGLDYDSSKAAYSYNGSICHSVSLSSVDFGIVPESTMSDISISHTRPPKGTIDLFSGPPIQMPHQLTPMDREARVLRYREKKKTRKFEKTIRYASRKAYAETRPRIKGRFAKRTDVEVEVDQMFSTTLITETGYGIVPSF</sequence>
<dbReference type="InterPro" id="IPR010402">
    <property type="entry name" value="CCT_domain"/>
</dbReference>
<feature type="domain" description="CCT" evidence="10">
    <location>
        <begin position="314"/>
        <end position="356"/>
    </location>
</feature>
<evidence type="ECO:0000256" key="7">
    <source>
        <dbReference type="PROSITE-ProRule" id="PRU00024"/>
    </source>
</evidence>
<keyword evidence="4 7" id="KW-0863">Zinc-finger</keyword>
<dbReference type="GO" id="GO:0008270">
    <property type="term" value="F:zinc ion binding"/>
    <property type="evidence" value="ECO:0007669"/>
    <property type="project" value="UniProtKB-KW"/>
</dbReference>
<accession>A0A6P6A2G8</accession>
<keyword evidence="6 8" id="KW-0539">Nucleus</keyword>
<dbReference type="PANTHER" id="PTHR31319">
    <property type="entry name" value="ZINC FINGER PROTEIN CONSTANS-LIKE 4"/>
    <property type="match status" value="1"/>
</dbReference>
<evidence type="ECO:0000256" key="2">
    <source>
        <dbReference type="ARBA" id="ARBA00010024"/>
    </source>
</evidence>
<dbReference type="Proteomes" id="UP000515121">
    <property type="component" value="Unplaced"/>
</dbReference>
<evidence type="ECO:0000313" key="11">
    <source>
        <dbReference type="Proteomes" id="UP000515121"/>
    </source>
</evidence>
<dbReference type="PROSITE" id="PS50119">
    <property type="entry name" value="ZF_BBOX"/>
    <property type="match status" value="2"/>
</dbReference>
<dbReference type="PROSITE" id="PS51017">
    <property type="entry name" value="CCT"/>
    <property type="match status" value="1"/>
</dbReference>
<dbReference type="Pfam" id="PF06203">
    <property type="entry name" value="CCT"/>
    <property type="match status" value="1"/>
</dbReference>
<name>A0A6P6A2G8_DURZI</name>
<evidence type="ECO:0000256" key="8">
    <source>
        <dbReference type="PROSITE-ProRule" id="PRU00357"/>
    </source>
</evidence>
<dbReference type="GO" id="GO:0003700">
    <property type="term" value="F:DNA-binding transcription factor activity"/>
    <property type="evidence" value="ECO:0007669"/>
    <property type="project" value="TreeGrafter"/>
</dbReference>
<evidence type="ECO:0000256" key="3">
    <source>
        <dbReference type="ARBA" id="ARBA00022723"/>
    </source>
</evidence>
<gene>
    <name evidence="12" type="primary">LOC111305715</name>
</gene>
<evidence type="ECO:0000256" key="6">
    <source>
        <dbReference type="ARBA" id="ARBA00023242"/>
    </source>
</evidence>
<evidence type="ECO:0000259" key="10">
    <source>
        <dbReference type="PROSITE" id="PS51017"/>
    </source>
</evidence>
<dbReference type="PANTHER" id="PTHR31319:SF39">
    <property type="entry name" value="ZINC FINGER PROTEIN CONSTANS-LIKE 1"/>
    <property type="match status" value="1"/>
</dbReference>